<feature type="signal peptide" evidence="2">
    <location>
        <begin position="1"/>
        <end position="22"/>
    </location>
</feature>
<reference evidence="4 5" key="1">
    <citation type="submission" date="2020-08" db="EMBL/GenBank/DDBJ databases">
        <title>The Agave Microbiome: Exploring the role of microbial communities in plant adaptations to desert environments.</title>
        <authorList>
            <person name="Partida-Martinez L.P."/>
        </authorList>
    </citation>
    <scope>NUCLEOTIDE SEQUENCE [LARGE SCALE GENOMIC DNA]</scope>
    <source>
        <strain evidence="4 5">AS2.3</strain>
    </source>
</reference>
<evidence type="ECO:0000259" key="3">
    <source>
        <dbReference type="Pfam" id="PF07593"/>
    </source>
</evidence>
<dbReference type="AlphaFoldDB" id="A0A7Y9FPF1"/>
<dbReference type="InterPro" id="IPR027039">
    <property type="entry name" value="Crtac1"/>
</dbReference>
<dbReference type="Proteomes" id="UP000517753">
    <property type="component" value="Unassembled WGS sequence"/>
</dbReference>
<name>A0A7Y9FPF1_9SPHN</name>
<dbReference type="Gene3D" id="2.130.10.130">
    <property type="entry name" value="Integrin alpha, N-terminal"/>
    <property type="match status" value="2"/>
</dbReference>
<protein>
    <recommendedName>
        <fullName evidence="3">ASPIC/UnbV domain-containing protein</fullName>
    </recommendedName>
</protein>
<evidence type="ECO:0000256" key="2">
    <source>
        <dbReference type="SAM" id="SignalP"/>
    </source>
</evidence>
<organism evidence="4 5">
    <name type="scientific">Sphingomonas melonis</name>
    <dbReference type="NCBI Taxonomy" id="152682"/>
    <lineage>
        <taxon>Bacteria</taxon>
        <taxon>Pseudomonadati</taxon>
        <taxon>Pseudomonadota</taxon>
        <taxon>Alphaproteobacteria</taxon>
        <taxon>Sphingomonadales</taxon>
        <taxon>Sphingomonadaceae</taxon>
        <taxon>Sphingomonas</taxon>
    </lineage>
</organism>
<proteinExistence type="predicted"/>
<dbReference type="PANTHER" id="PTHR16026:SF0">
    <property type="entry name" value="CARTILAGE ACIDIC PROTEIN 1"/>
    <property type="match status" value="1"/>
</dbReference>
<comment type="caution">
    <text evidence="4">The sequence shown here is derived from an EMBL/GenBank/DDBJ whole genome shotgun (WGS) entry which is preliminary data.</text>
</comment>
<keyword evidence="1 2" id="KW-0732">Signal</keyword>
<accession>A0A7Y9FPF1</accession>
<evidence type="ECO:0000256" key="1">
    <source>
        <dbReference type="ARBA" id="ARBA00022729"/>
    </source>
</evidence>
<dbReference type="EMBL" id="JACCBY010000004">
    <property type="protein sequence ID" value="NYD91043.1"/>
    <property type="molecule type" value="Genomic_DNA"/>
</dbReference>
<dbReference type="Pfam" id="PF07593">
    <property type="entry name" value="UnbV_ASPIC"/>
    <property type="match status" value="1"/>
</dbReference>
<evidence type="ECO:0000313" key="5">
    <source>
        <dbReference type="Proteomes" id="UP000517753"/>
    </source>
</evidence>
<gene>
    <name evidence="4" type="ORF">HD841_002850</name>
</gene>
<keyword evidence="5" id="KW-1185">Reference proteome</keyword>
<evidence type="ECO:0000313" key="4">
    <source>
        <dbReference type="EMBL" id="NYD91043.1"/>
    </source>
</evidence>
<sequence length="520" mass="55075">MSRRTIAQLLPLAVLIAAAPLAAVGTVTEAGHGVPLPAAGAVAPPFEPIQSDLFGIVGSLSNAWADMDNDGDLDFAVSLKSGELRLYRNDGGIFVSVGATMGLPTAGHELRGLSWGDYDGDGWLDLLGGATDPKQPTLVFHNRKGKGFEEVGAAIGLGFSGRSARQTSWVDYDNDGDVDLYAADRIGANRLMRNDRGRFTQVFAGNGVSDPRPTVGACWFDYDEDGDLDLFLANQSGAADALWRNDGDGFVDVALAAGVAGPTRTKDEGGVGCAIGDYDNDGRLDLFVPNYGSNALYRNRGDGTFDNVSAATGVGFANHGVGAAWGDYDNDGWLDLSIMAYEGPVGKQEPANALLHSVTDGKGGRRFVNVLPRGSAMNAGDHGVQWVDYDRNGALDLSVTDGYGPVGGHFLFRNGLAKSAAARSLSVLVLDAKGHFTRPGAEVRLRRADGHILATRQVSTGDGYNTQSAQPVHFGVPDKLVTVEVTYFQNGKRVVQRQRNVRVADYVGRTLVLREKLAGT</sequence>
<dbReference type="InterPro" id="IPR013517">
    <property type="entry name" value="FG-GAP"/>
</dbReference>
<dbReference type="InterPro" id="IPR028994">
    <property type="entry name" value="Integrin_alpha_N"/>
</dbReference>
<dbReference type="SUPFAM" id="SSF69318">
    <property type="entry name" value="Integrin alpha N-terminal domain"/>
    <property type="match status" value="1"/>
</dbReference>
<dbReference type="Pfam" id="PF13517">
    <property type="entry name" value="FG-GAP_3"/>
    <property type="match status" value="3"/>
</dbReference>
<dbReference type="InterPro" id="IPR011519">
    <property type="entry name" value="UnbV_ASPIC"/>
</dbReference>
<feature type="chain" id="PRO_5031567755" description="ASPIC/UnbV domain-containing protein" evidence="2">
    <location>
        <begin position="23"/>
        <end position="520"/>
    </location>
</feature>
<feature type="domain" description="ASPIC/UnbV" evidence="3">
    <location>
        <begin position="440"/>
        <end position="495"/>
    </location>
</feature>
<dbReference type="PANTHER" id="PTHR16026">
    <property type="entry name" value="CARTILAGE ACIDIC PROTEIN 1"/>
    <property type="match status" value="1"/>
</dbReference>
<dbReference type="RefSeq" id="WP_179509495.1">
    <property type="nucleotide sequence ID" value="NZ_JACCBY010000004.1"/>
</dbReference>